<sequence length="101" mass="10666">MEVPRRLQPVAVRTDTARDRAGCAVLVAVAVPPVTALADRTLLAWLLDHGSCTRPVYRGSMECGGSAGMLEALLAAAPLTPPPPAVQMRLIALAVRRARRG</sequence>
<reference evidence="2" key="1">
    <citation type="journal article" date="2019" name="Int. J. Syst. Evol. Microbiol.">
        <title>The Global Catalogue of Microorganisms (GCM) 10K type strain sequencing project: providing services to taxonomists for standard genome sequencing and annotation.</title>
        <authorList>
            <consortium name="The Broad Institute Genomics Platform"/>
            <consortium name="The Broad Institute Genome Sequencing Center for Infectious Disease"/>
            <person name="Wu L."/>
            <person name="Ma J."/>
        </authorList>
    </citation>
    <scope>NUCLEOTIDE SEQUENCE [LARGE SCALE GENOMIC DNA]</scope>
    <source>
        <strain evidence="2">TBRC 7912</strain>
    </source>
</reference>
<gene>
    <name evidence="1" type="ORF">ACFOYY_34830</name>
</gene>
<name>A0ABV8FBG1_9ACTN</name>
<accession>A0ABV8FBG1</accession>
<comment type="caution">
    <text evidence="1">The sequence shown here is derived from an EMBL/GenBank/DDBJ whole genome shotgun (WGS) entry which is preliminary data.</text>
</comment>
<dbReference type="Proteomes" id="UP001595698">
    <property type="component" value="Unassembled WGS sequence"/>
</dbReference>
<protein>
    <submittedName>
        <fullName evidence="1">Uncharacterized protein</fullName>
    </submittedName>
</protein>
<keyword evidence="2" id="KW-1185">Reference proteome</keyword>
<proteinExistence type="predicted"/>
<organism evidence="1 2">
    <name type="scientific">Streptosporangium jomthongense</name>
    <dbReference type="NCBI Taxonomy" id="1193683"/>
    <lineage>
        <taxon>Bacteria</taxon>
        <taxon>Bacillati</taxon>
        <taxon>Actinomycetota</taxon>
        <taxon>Actinomycetes</taxon>
        <taxon>Streptosporangiales</taxon>
        <taxon>Streptosporangiaceae</taxon>
        <taxon>Streptosporangium</taxon>
    </lineage>
</organism>
<dbReference type="EMBL" id="JBHSBC010000045">
    <property type="protein sequence ID" value="MFC3985350.1"/>
    <property type="molecule type" value="Genomic_DNA"/>
</dbReference>
<evidence type="ECO:0000313" key="2">
    <source>
        <dbReference type="Proteomes" id="UP001595698"/>
    </source>
</evidence>
<evidence type="ECO:0000313" key="1">
    <source>
        <dbReference type="EMBL" id="MFC3985350.1"/>
    </source>
</evidence>
<dbReference type="RefSeq" id="WP_386195409.1">
    <property type="nucleotide sequence ID" value="NZ_JBHSBC010000045.1"/>
</dbReference>